<feature type="compositionally biased region" description="Polar residues" evidence="1">
    <location>
        <begin position="12"/>
        <end position="27"/>
    </location>
</feature>
<evidence type="ECO:0000256" key="1">
    <source>
        <dbReference type="SAM" id="MobiDB-lite"/>
    </source>
</evidence>
<protein>
    <submittedName>
        <fullName evidence="3">Uncharacterized protein</fullName>
    </submittedName>
</protein>
<feature type="region of interest" description="Disordered" evidence="1">
    <location>
        <begin position="866"/>
        <end position="885"/>
    </location>
</feature>
<feature type="region of interest" description="Disordered" evidence="1">
    <location>
        <begin position="1"/>
        <end position="72"/>
    </location>
</feature>
<evidence type="ECO:0000256" key="2">
    <source>
        <dbReference type="SAM" id="Phobius"/>
    </source>
</evidence>
<feature type="compositionally biased region" description="Basic and acidic residues" evidence="1">
    <location>
        <begin position="517"/>
        <end position="541"/>
    </location>
</feature>
<gene>
    <name evidence="3" type="ORF">GQX73_g2501</name>
</gene>
<feature type="region of interest" description="Disordered" evidence="1">
    <location>
        <begin position="257"/>
        <end position="292"/>
    </location>
</feature>
<feature type="region of interest" description="Disordered" evidence="1">
    <location>
        <begin position="191"/>
        <end position="219"/>
    </location>
</feature>
<proteinExistence type="predicted"/>
<feature type="compositionally biased region" description="Polar residues" evidence="1">
    <location>
        <begin position="710"/>
        <end position="722"/>
    </location>
</feature>
<comment type="caution">
    <text evidence="3">The sequence shown here is derived from an EMBL/GenBank/DDBJ whole genome shotgun (WGS) entry which is preliminary data.</text>
</comment>
<feature type="region of interest" description="Disordered" evidence="1">
    <location>
        <begin position="444"/>
        <end position="598"/>
    </location>
</feature>
<feature type="compositionally biased region" description="Basic and acidic residues" evidence="1">
    <location>
        <begin position="444"/>
        <end position="484"/>
    </location>
</feature>
<feature type="compositionally biased region" description="Polar residues" evidence="1">
    <location>
        <begin position="257"/>
        <end position="273"/>
    </location>
</feature>
<feature type="region of interest" description="Disordered" evidence="1">
    <location>
        <begin position="367"/>
        <end position="395"/>
    </location>
</feature>
<dbReference type="EMBL" id="WUBL01000016">
    <property type="protein sequence ID" value="KAF2971059.1"/>
    <property type="molecule type" value="Genomic_DNA"/>
</dbReference>
<name>A0A7C8J593_9PEZI</name>
<dbReference type="OrthoDB" id="3439035at2759"/>
<feature type="transmembrane region" description="Helical" evidence="2">
    <location>
        <begin position="915"/>
        <end position="940"/>
    </location>
</feature>
<keyword evidence="2" id="KW-0472">Membrane</keyword>
<feature type="region of interest" description="Disordered" evidence="1">
    <location>
        <begin position="311"/>
        <end position="345"/>
    </location>
</feature>
<sequence length="1075" mass="120805">MMDRNPPETGGVLTTKSNGRKNNTQPFANRRLSRKSPGHSESKENSITSDTDGGVHAIPRPSHTSIRGHRQSESLIEHRFASPSPSIRVDRSAAIFGTPRHSRNTRIPRPATTGPSPDTHLRNILEHQDKSPDNSSDHSSPMRQPMDLKAAFKRAQEQTAAELQSDSDNTIDLQQAFNMANAEFNGIHGIDGSPSPAPRSFRREFKSTTPSKNGAGMGGNDLNKHLQRFDRNHQLAGGDGPLNNLFTKTQMRPTISETGRTLAQKVGDNSQGSNRERERLDARTTNQKYQERAEGHRTLVEKLPATGTYLGTGGADVPVPSIEYESASDDRPSPDFRSTNMSPEKSMNWHLDADFTAGDLQVSESPRITIGKQSSDPSHQTDPPVARRNNDKLSQIRQREVEAARTTFPEDTLAVKHMNPRLEEIRIREMEALSKRALASSRLDEIRMRNSEPRSESPEIHQDPYKKPLEEIPTHLTTERENAHRPSSNPEWRGELIHDTPVMVFKKPSDRPLGNSDQDRSQENKDKRGALSRSDSHDLLRRLARATSSSPRENVREMKKDKEPPITEEIDLKQVSEARNLNHSPLPQEGRIRSLDIRNSKDRPTVGFADLIRVPSSDSLEEKRTSMPTSEADPTDRIAAELNLFAPLDNYSEKGSIRAPSPVPSEPIDEKTPRPPKIDPLTQPTPRVVGAYVDTPATVRVKGEDEHIETSGNSRLSPTKRTMNAGAISRARSLKRSGQRSSSAPTASRRSRSSSRRRRPLINTAKPPTVREDILAILRANNIDDSTLENLDSILADHEVDDLELKEMVNDTALKIENDLDMKFSEMSDRERELEAYNRISKSLQTGLLGIRSAKKGIERLEDKVTHNSARDDQSDHKVVSGSSPLQLPPLSSDGTAPVYISVPRLYRRKPKFKLTTFGVVTVCAIIWYVLESIFCFLYAGPEYICTPTIPCDWSPHEPYFPYTMPFMLDEWVTGGKGRIFALRAGEEVGDIMAEISDWVTNTDFTQYDELYMNVWQRKRHRRRLQKHGLIPKWTEPPGYKATYPGWQLSKAARELAEELGLEEDETMSVDEIVR</sequence>
<keyword evidence="4" id="KW-1185">Reference proteome</keyword>
<keyword evidence="2" id="KW-0812">Transmembrane</keyword>
<feature type="compositionally biased region" description="Basic residues" evidence="1">
    <location>
        <begin position="749"/>
        <end position="760"/>
    </location>
</feature>
<dbReference type="Proteomes" id="UP000481858">
    <property type="component" value="Unassembled WGS sequence"/>
</dbReference>
<evidence type="ECO:0000313" key="4">
    <source>
        <dbReference type="Proteomes" id="UP000481858"/>
    </source>
</evidence>
<feature type="compositionally biased region" description="Basic and acidic residues" evidence="1">
    <location>
        <begin position="668"/>
        <end position="677"/>
    </location>
</feature>
<feature type="compositionally biased region" description="Polar residues" evidence="1">
    <location>
        <begin position="336"/>
        <end position="345"/>
    </location>
</feature>
<feature type="region of interest" description="Disordered" evidence="1">
    <location>
        <begin position="96"/>
        <end position="122"/>
    </location>
</feature>
<keyword evidence="2" id="KW-1133">Transmembrane helix</keyword>
<feature type="compositionally biased region" description="Basic and acidic residues" evidence="1">
    <location>
        <begin position="553"/>
        <end position="576"/>
    </location>
</feature>
<feature type="region of interest" description="Disordered" evidence="1">
    <location>
        <begin position="652"/>
        <end position="688"/>
    </location>
</feature>
<accession>A0A7C8J593</accession>
<evidence type="ECO:0000313" key="3">
    <source>
        <dbReference type="EMBL" id="KAF2971059.1"/>
    </source>
</evidence>
<reference evidence="3 4" key="1">
    <citation type="submission" date="2019-12" db="EMBL/GenBank/DDBJ databases">
        <title>Draft genome sequence of the ascomycete Xylaria multiplex DSM 110363.</title>
        <authorList>
            <person name="Buettner E."/>
            <person name="Kellner H."/>
        </authorList>
    </citation>
    <scope>NUCLEOTIDE SEQUENCE [LARGE SCALE GENOMIC DNA]</scope>
    <source>
        <strain evidence="3 4">DSM 110363</strain>
    </source>
</reference>
<organism evidence="3 4">
    <name type="scientific">Xylaria multiplex</name>
    <dbReference type="NCBI Taxonomy" id="323545"/>
    <lineage>
        <taxon>Eukaryota</taxon>
        <taxon>Fungi</taxon>
        <taxon>Dikarya</taxon>
        <taxon>Ascomycota</taxon>
        <taxon>Pezizomycotina</taxon>
        <taxon>Sordariomycetes</taxon>
        <taxon>Xylariomycetidae</taxon>
        <taxon>Xylariales</taxon>
        <taxon>Xylariaceae</taxon>
        <taxon>Xylaria</taxon>
    </lineage>
</organism>
<feature type="compositionally biased region" description="Basic and acidic residues" evidence="1">
    <location>
        <begin position="866"/>
        <end position="879"/>
    </location>
</feature>
<feature type="compositionally biased region" description="Polar residues" evidence="1">
    <location>
        <begin position="367"/>
        <end position="381"/>
    </location>
</feature>
<dbReference type="AlphaFoldDB" id="A0A7C8J593"/>
<dbReference type="InParanoid" id="A0A7C8J593"/>
<feature type="region of interest" description="Disordered" evidence="1">
    <location>
        <begin position="703"/>
        <end position="767"/>
    </location>
</feature>